<feature type="region of interest" description="Disordered" evidence="1">
    <location>
        <begin position="161"/>
        <end position="189"/>
    </location>
</feature>
<gene>
    <name evidence="3" type="ORF">MNBD_GAMMA15-1596</name>
</gene>
<feature type="compositionally biased region" description="Pro residues" evidence="1">
    <location>
        <begin position="178"/>
        <end position="189"/>
    </location>
</feature>
<sequence>MRRYYITGGMLLLATVCINSVSAEVYRSVDRNGNVTYTNKAVKGAEKIKLKPLSVYSAPEFKSANKGPEEPSGFPGYKSVVITAPAEDATLRDNPGNVTVTAGSEPALDLREGHKFQFFLDDKSVGEPQESSTKMLANLDRGEHQVGVAIVDVNGKSLKRSKKTRFFLHRQTLHSPARRPPPPPRRSPN</sequence>
<evidence type="ECO:0000256" key="1">
    <source>
        <dbReference type="SAM" id="MobiDB-lite"/>
    </source>
</evidence>
<dbReference type="Pfam" id="PF13511">
    <property type="entry name" value="DUF4124"/>
    <property type="match status" value="1"/>
</dbReference>
<feature type="compositionally biased region" description="Basic residues" evidence="1">
    <location>
        <begin position="161"/>
        <end position="172"/>
    </location>
</feature>
<evidence type="ECO:0000313" key="3">
    <source>
        <dbReference type="EMBL" id="VAW76238.1"/>
    </source>
</evidence>
<name>A0A3B0Y621_9ZZZZ</name>
<reference evidence="3" key="1">
    <citation type="submission" date="2018-06" db="EMBL/GenBank/DDBJ databases">
        <authorList>
            <person name="Zhirakovskaya E."/>
        </authorList>
    </citation>
    <scope>NUCLEOTIDE SEQUENCE</scope>
</reference>
<dbReference type="InterPro" id="IPR025392">
    <property type="entry name" value="DUF4124"/>
</dbReference>
<organism evidence="3">
    <name type="scientific">hydrothermal vent metagenome</name>
    <dbReference type="NCBI Taxonomy" id="652676"/>
    <lineage>
        <taxon>unclassified sequences</taxon>
        <taxon>metagenomes</taxon>
        <taxon>ecological metagenomes</taxon>
    </lineage>
</organism>
<proteinExistence type="predicted"/>
<protein>
    <recommendedName>
        <fullName evidence="2">DUF4124 domain-containing protein</fullName>
    </recommendedName>
</protein>
<dbReference type="EMBL" id="UOFN01000056">
    <property type="protein sequence ID" value="VAW76238.1"/>
    <property type="molecule type" value="Genomic_DNA"/>
</dbReference>
<accession>A0A3B0Y621</accession>
<feature type="domain" description="DUF4124" evidence="2">
    <location>
        <begin position="13"/>
        <end position="60"/>
    </location>
</feature>
<evidence type="ECO:0000259" key="2">
    <source>
        <dbReference type="Pfam" id="PF13511"/>
    </source>
</evidence>
<dbReference type="AlphaFoldDB" id="A0A3B0Y621"/>